<comment type="caution">
    <text evidence="1">The sequence shown here is derived from an EMBL/GenBank/DDBJ whole genome shotgun (WGS) entry which is preliminary data.</text>
</comment>
<accession>A0AAV4DYF6</accession>
<dbReference type="EMBL" id="BLXT01008461">
    <property type="protein sequence ID" value="GFO49225.1"/>
    <property type="molecule type" value="Genomic_DNA"/>
</dbReference>
<proteinExistence type="predicted"/>
<gene>
    <name evidence="1" type="ORF">PoB_007573000</name>
</gene>
<evidence type="ECO:0000313" key="2">
    <source>
        <dbReference type="Proteomes" id="UP000735302"/>
    </source>
</evidence>
<organism evidence="1 2">
    <name type="scientific">Plakobranchus ocellatus</name>
    <dbReference type="NCBI Taxonomy" id="259542"/>
    <lineage>
        <taxon>Eukaryota</taxon>
        <taxon>Metazoa</taxon>
        <taxon>Spiralia</taxon>
        <taxon>Lophotrochozoa</taxon>
        <taxon>Mollusca</taxon>
        <taxon>Gastropoda</taxon>
        <taxon>Heterobranchia</taxon>
        <taxon>Euthyneura</taxon>
        <taxon>Panpulmonata</taxon>
        <taxon>Sacoglossa</taxon>
        <taxon>Placobranchoidea</taxon>
        <taxon>Plakobranchidae</taxon>
        <taxon>Plakobranchus</taxon>
    </lineage>
</organism>
<keyword evidence="2" id="KW-1185">Reference proteome</keyword>
<sequence length="66" mass="7263">MLRRKFSKCPKVLVRSPSLPAVPSNAADNGNEAVRLAKPHESIQGEFRNFAPYCCYGPLGVLFQGE</sequence>
<evidence type="ECO:0000313" key="1">
    <source>
        <dbReference type="EMBL" id="GFO49225.1"/>
    </source>
</evidence>
<name>A0AAV4DYF6_9GAST</name>
<dbReference type="AlphaFoldDB" id="A0AAV4DYF6"/>
<dbReference type="Proteomes" id="UP000735302">
    <property type="component" value="Unassembled WGS sequence"/>
</dbReference>
<reference evidence="1 2" key="1">
    <citation type="journal article" date="2021" name="Elife">
        <title>Chloroplast acquisition without the gene transfer in kleptoplastic sea slugs, Plakobranchus ocellatus.</title>
        <authorList>
            <person name="Maeda T."/>
            <person name="Takahashi S."/>
            <person name="Yoshida T."/>
            <person name="Shimamura S."/>
            <person name="Takaki Y."/>
            <person name="Nagai Y."/>
            <person name="Toyoda A."/>
            <person name="Suzuki Y."/>
            <person name="Arimoto A."/>
            <person name="Ishii H."/>
            <person name="Satoh N."/>
            <person name="Nishiyama T."/>
            <person name="Hasebe M."/>
            <person name="Maruyama T."/>
            <person name="Minagawa J."/>
            <person name="Obokata J."/>
            <person name="Shigenobu S."/>
        </authorList>
    </citation>
    <scope>NUCLEOTIDE SEQUENCE [LARGE SCALE GENOMIC DNA]</scope>
</reference>
<protein>
    <submittedName>
        <fullName evidence="1">Uncharacterized protein</fullName>
    </submittedName>
</protein>